<evidence type="ECO:0000313" key="3">
    <source>
        <dbReference type="Proteomes" id="UP000799538"/>
    </source>
</evidence>
<gene>
    <name evidence="2" type="ORF">BDZ85DRAFT_267324</name>
</gene>
<organism evidence="2 3">
    <name type="scientific">Elsinoe ampelina</name>
    <dbReference type="NCBI Taxonomy" id="302913"/>
    <lineage>
        <taxon>Eukaryota</taxon>
        <taxon>Fungi</taxon>
        <taxon>Dikarya</taxon>
        <taxon>Ascomycota</taxon>
        <taxon>Pezizomycotina</taxon>
        <taxon>Dothideomycetes</taxon>
        <taxon>Dothideomycetidae</taxon>
        <taxon>Myriangiales</taxon>
        <taxon>Elsinoaceae</taxon>
        <taxon>Elsinoe</taxon>
    </lineage>
</organism>
<keyword evidence="3" id="KW-1185">Reference proteome</keyword>
<dbReference type="EMBL" id="ML992513">
    <property type="protein sequence ID" value="KAF2220193.1"/>
    <property type="molecule type" value="Genomic_DNA"/>
</dbReference>
<feature type="compositionally biased region" description="Low complexity" evidence="1">
    <location>
        <begin position="369"/>
        <end position="386"/>
    </location>
</feature>
<feature type="region of interest" description="Disordered" evidence="1">
    <location>
        <begin position="211"/>
        <end position="306"/>
    </location>
</feature>
<dbReference type="OrthoDB" id="3784117at2759"/>
<feature type="region of interest" description="Disordered" evidence="1">
    <location>
        <begin position="120"/>
        <end position="179"/>
    </location>
</feature>
<sequence length="416" mass="46055">MANRFMSFENESPIAMPKPQKSPPLAFQMTSNDSLVAPSQPTYPSQFRLSAPDYLNNSSATSKLDPYEVTSPMEQDLQSQVRKQMEALRLQHQAFVVERECWEMERERLYKRIASLEGLLKSPKGHSPARSPVISPFPNDKATTSNPLPASHRASNTSSSRLPSIAEHEASPREERKVSFIKRDAAPKFIDIQPKSVIDSLVDELEVQADLDDEQPPSPPATRQVLSPPPPEYRRDAGHTPLRIPSRPQSSDSTNRGSLLVEALEATPTRRNTARNKSMTSDDEEDICLSGPLRLPELPSKPSSENVTMDALTARLQYIEEHPDESQPLVLSARFNRDDESEVDESDLTIVPPQTGDPTKDTPSLSQGEASAAEMSPPPASESSQAQEDDFQDNGGIRLKKKTSCNFGAPFGQLRM</sequence>
<feature type="compositionally biased region" description="Polar residues" evidence="1">
    <location>
        <begin position="28"/>
        <end position="48"/>
    </location>
</feature>
<feature type="compositionally biased region" description="Polar residues" evidence="1">
    <location>
        <begin position="269"/>
        <end position="279"/>
    </location>
</feature>
<feature type="compositionally biased region" description="Basic and acidic residues" evidence="1">
    <location>
        <begin position="166"/>
        <end position="179"/>
    </location>
</feature>
<reference evidence="3" key="1">
    <citation type="journal article" date="2020" name="Stud. Mycol.">
        <title>101 Dothideomycetes genomes: A test case for predicting lifestyles and emergence of pathogens.</title>
        <authorList>
            <person name="Haridas S."/>
            <person name="Albert R."/>
            <person name="Binder M."/>
            <person name="Bloem J."/>
            <person name="LaButti K."/>
            <person name="Salamov A."/>
            <person name="Andreopoulos B."/>
            <person name="Baker S."/>
            <person name="Barry K."/>
            <person name="Bills G."/>
            <person name="Bluhm B."/>
            <person name="Cannon C."/>
            <person name="Castanera R."/>
            <person name="Culley D."/>
            <person name="Daum C."/>
            <person name="Ezra D."/>
            <person name="Gonzalez J."/>
            <person name="Henrissat B."/>
            <person name="Kuo A."/>
            <person name="Liang C."/>
            <person name="Lipzen A."/>
            <person name="Lutzoni F."/>
            <person name="Magnuson J."/>
            <person name="Mondo S."/>
            <person name="Nolan M."/>
            <person name="Ohm R."/>
            <person name="Pangilinan J."/>
            <person name="Park H.-J."/>
            <person name="Ramirez L."/>
            <person name="Alfaro M."/>
            <person name="Sun H."/>
            <person name="Tritt A."/>
            <person name="Yoshinaga Y."/>
            <person name="Zwiers L.-H."/>
            <person name="Turgeon B."/>
            <person name="Goodwin S."/>
            <person name="Spatafora J."/>
            <person name="Crous P."/>
            <person name="Grigoriev I."/>
        </authorList>
    </citation>
    <scope>NUCLEOTIDE SEQUENCE [LARGE SCALE GENOMIC DNA]</scope>
    <source>
        <strain evidence="3">CECT 20119</strain>
    </source>
</reference>
<feature type="region of interest" description="Disordered" evidence="1">
    <location>
        <begin position="1"/>
        <end position="65"/>
    </location>
</feature>
<accession>A0A6A6G3P1</accession>
<name>A0A6A6G3P1_9PEZI</name>
<feature type="compositionally biased region" description="Polar residues" evidence="1">
    <location>
        <begin position="141"/>
        <end position="162"/>
    </location>
</feature>
<dbReference type="AlphaFoldDB" id="A0A6A6G3P1"/>
<feature type="region of interest" description="Disordered" evidence="1">
    <location>
        <begin position="336"/>
        <end position="416"/>
    </location>
</feature>
<protein>
    <submittedName>
        <fullName evidence="2">Uncharacterized protein</fullName>
    </submittedName>
</protein>
<dbReference type="Proteomes" id="UP000799538">
    <property type="component" value="Unassembled WGS sequence"/>
</dbReference>
<evidence type="ECO:0000313" key="2">
    <source>
        <dbReference type="EMBL" id="KAF2220193.1"/>
    </source>
</evidence>
<feature type="compositionally biased region" description="Polar residues" evidence="1">
    <location>
        <begin position="247"/>
        <end position="257"/>
    </location>
</feature>
<evidence type="ECO:0000256" key="1">
    <source>
        <dbReference type="SAM" id="MobiDB-lite"/>
    </source>
</evidence>
<proteinExistence type="predicted"/>